<gene>
    <name evidence="2" type="ORF">OCU04_011276</name>
</gene>
<evidence type="ECO:0000256" key="1">
    <source>
        <dbReference type="SAM" id="MobiDB-lite"/>
    </source>
</evidence>
<feature type="region of interest" description="Disordered" evidence="1">
    <location>
        <begin position="61"/>
        <end position="94"/>
    </location>
</feature>
<proteinExistence type="predicted"/>
<dbReference type="EMBL" id="JAPEIS010000014">
    <property type="protein sequence ID" value="KAJ8059623.1"/>
    <property type="molecule type" value="Genomic_DNA"/>
</dbReference>
<name>A0A9X0AEX5_9HELO</name>
<dbReference type="AlphaFoldDB" id="A0A9X0AEX5"/>
<evidence type="ECO:0000313" key="3">
    <source>
        <dbReference type="Proteomes" id="UP001152300"/>
    </source>
</evidence>
<evidence type="ECO:0000313" key="2">
    <source>
        <dbReference type="EMBL" id="KAJ8059623.1"/>
    </source>
</evidence>
<keyword evidence="3" id="KW-1185">Reference proteome</keyword>
<accession>A0A9X0AEX5</accession>
<sequence>MIVTKRQSPQTEKSLNYLPKLTKIKNVRYEIETILTNSIPQGSANNATEADVLSGLMVRSESQTTLGRQKKMVSPPAKRFARDADGVVLGRSPP</sequence>
<reference evidence="2" key="1">
    <citation type="submission" date="2022-11" db="EMBL/GenBank/DDBJ databases">
        <title>Genome Resource of Sclerotinia nivalis Strain SnTB1, a Plant Pathogen Isolated from American Ginseng.</title>
        <authorList>
            <person name="Fan S."/>
        </authorList>
    </citation>
    <scope>NUCLEOTIDE SEQUENCE</scope>
    <source>
        <strain evidence="2">SnTB1</strain>
    </source>
</reference>
<dbReference type="Proteomes" id="UP001152300">
    <property type="component" value="Unassembled WGS sequence"/>
</dbReference>
<organism evidence="2 3">
    <name type="scientific">Sclerotinia nivalis</name>
    <dbReference type="NCBI Taxonomy" id="352851"/>
    <lineage>
        <taxon>Eukaryota</taxon>
        <taxon>Fungi</taxon>
        <taxon>Dikarya</taxon>
        <taxon>Ascomycota</taxon>
        <taxon>Pezizomycotina</taxon>
        <taxon>Leotiomycetes</taxon>
        <taxon>Helotiales</taxon>
        <taxon>Sclerotiniaceae</taxon>
        <taxon>Sclerotinia</taxon>
    </lineage>
</organism>
<protein>
    <submittedName>
        <fullName evidence="2">Uncharacterized protein</fullName>
    </submittedName>
</protein>
<comment type="caution">
    <text evidence="2">The sequence shown here is derived from an EMBL/GenBank/DDBJ whole genome shotgun (WGS) entry which is preliminary data.</text>
</comment>